<keyword evidence="2" id="KW-1185">Reference proteome</keyword>
<protein>
    <submittedName>
        <fullName evidence="1">Uncharacterized protein</fullName>
    </submittedName>
</protein>
<reference evidence="1" key="1">
    <citation type="submission" date="2021-10" db="EMBL/GenBank/DDBJ databases">
        <title>Melipona bicolor Genome sequencing and assembly.</title>
        <authorList>
            <person name="Araujo N.S."/>
            <person name="Arias M.C."/>
        </authorList>
    </citation>
    <scope>NUCLEOTIDE SEQUENCE</scope>
    <source>
        <strain evidence="1">USP_2M_L1-L4_2017</strain>
        <tissue evidence="1">Whole body</tissue>
    </source>
</reference>
<comment type="caution">
    <text evidence="1">The sequence shown here is derived from an EMBL/GenBank/DDBJ whole genome shotgun (WGS) entry which is preliminary data.</text>
</comment>
<evidence type="ECO:0000313" key="2">
    <source>
        <dbReference type="Proteomes" id="UP001177670"/>
    </source>
</evidence>
<organism evidence="1 2">
    <name type="scientific">Melipona bicolor</name>
    <dbReference type="NCBI Taxonomy" id="60889"/>
    <lineage>
        <taxon>Eukaryota</taxon>
        <taxon>Metazoa</taxon>
        <taxon>Ecdysozoa</taxon>
        <taxon>Arthropoda</taxon>
        <taxon>Hexapoda</taxon>
        <taxon>Insecta</taxon>
        <taxon>Pterygota</taxon>
        <taxon>Neoptera</taxon>
        <taxon>Endopterygota</taxon>
        <taxon>Hymenoptera</taxon>
        <taxon>Apocrita</taxon>
        <taxon>Aculeata</taxon>
        <taxon>Apoidea</taxon>
        <taxon>Anthophila</taxon>
        <taxon>Apidae</taxon>
        <taxon>Melipona</taxon>
    </lineage>
</organism>
<dbReference type="Proteomes" id="UP001177670">
    <property type="component" value="Unassembled WGS sequence"/>
</dbReference>
<name>A0AA40G7P2_9HYME</name>
<dbReference type="AlphaFoldDB" id="A0AA40G7P2"/>
<sequence length="79" mass="9017">MLPKSVLPFVVTSNNINGGSRTKVEEERVRMEDRDLQRFEFPFSSFKECQDEESRKAGTRVNVDGEHERGVVREGCRGG</sequence>
<gene>
    <name evidence="1" type="ORF">K0M31_014008</name>
</gene>
<dbReference type="EMBL" id="JAHYIQ010000004">
    <property type="protein sequence ID" value="KAK1132623.1"/>
    <property type="molecule type" value="Genomic_DNA"/>
</dbReference>
<accession>A0AA40G7P2</accession>
<proteinExistence type="predicted"/>
<evidence type="ECO:0000313" key="1">
    <source>
        <dbReference type="EMBL" id="KAK1132623.1"/>
    </source>
</evidence>